<dbReference type="Proteomes" id="UP000317180">
    <property type="component" value="Unassembled WGS sequence"/>
</dbReference>
<comment type="caution">
    <text evidence="4">The sequence shown here is derived from an EMBL/GenBank/DDBJ whole genome shotgun (WGS) entry which is preliminary data.</text>
</comment>
<keyword evidence="1" id="KW-0238">DNA-binding</keyword>
<evidence type="ECO:0000313" key="6">
    <source>
        <dbReference type="Proteomes" id="UP000317180"/>
    </source>
</evidence>
<reference evidence="4 5" key="1">
    <citation type="submission" date="2018-10" db="EMBL/GenBank/DDBJ databases">
        <title>Phylogenomics of Brevibacillus.</title>
        <authorList>
            <person name="Dunlap C."/>
        </authorList>
    </citation>
    <scope>NUCLEOTIDE SEQUENCE [LARGE SCALE GENOMIC DNA]</scope>
    <source>
        <strain evidence="4 5">NRRL NRS 1219</strain>
    </source>
</reference>
<dbReference type="InterPro" id="IPR010982">
    <property type="entry name" value="Lambda_DNA-bd_dom_sf"/>
</dbReference>
<gene>
    <name evidence="3" type="ORF">BAG01nite_47820</name>
    <name evidence="4" type="ORF">EB820_19535</name>
</gene>
<keyword evidence="6" id="KW-1185">Reference proteome</keyword>
<dbReference type="SMART" id="SM00530">
    <property type="entry name" value="HTH_XRE"/>
    <property type="match status" value="1"/>
</dbReference>
<dbReference type="EMBL" id="RHHN01000061">
    <property type="protein sequence ID" value="RNB51709.1"/>
    <property type="molecule type" value="Genomic_DNA"/>
</dbReference>
<feature type="domain" description="HTH cro/C1-type" evidence="2">
    <location>
        <begin position="6"/>
        <end position="60"/>
    </location>
</feature>
<name>A0A3M8AL18_9BACL</name>
<dbReference type="Proteomes" id="UP000276178">
    <property type="component" value="Unassembled WGS sequence"/>
</dbReference>
<dbReference type="Gene3D" id="1.10.260.40">
    <property type="entry name" value="lambda repressor-like DNA-binding domains"/>
    <property type="match status" value="1"/>
</dbReference>
<evidence type="ECO:0000259" key="2">
    <source>
        <dbReference type="PROSITE" id="PS50943"/>
    </source>
</evidence>
<sequence>MIGDVLKKTRAIYGYKATEMSSKLGISSSYLSEIENNKKQPSLELLQRYSEILGIRLSSLILLSENLENATKRNKSQEFIKKMMLGLINSMSKDEGAFDEFEEEKV</sequence>
<accession>A0A3M8AL18</accession>
<dbReference type="InterPro" id="IPR001387">
    <property type="entry name" value="Cro/C1-type_HTH"/>
</dbReference>
<dbReference type="GeneID" id="82809331"/>
<protein>
    <submittedName>
        <fullName evidence="4">XRE family transcriptional regulator</fullName>
    </submittedName>
</protein>
<dbReference type="SUPFAM" id="SSF47413">
    <property type="entry name" value="lambda repressor-like DNA-binding domains"/>
    <property type="match status" value="1"/>
</dbReference>
<dbReference type="PANTHER" id="PTHR46558">
    <property type="entry name" value="TRACRIPTIONAL REGULATORY PROTEIN-RELATED-RELATED"/>
    <property type="match status" value="1"/>
</dbReference>
<dbReference type="GO" id="GO:0003677">
    <property type="term" value="F:DNA binding"/>
    <property type="evidence" value="ECO:0007669"/>
    <property type="project" value="UniProtKB-KW"/>
</dbReference>
<proteinExistence type="predicted"/>
<dbReference type="Pfam" id="PF01381">
    <property type="entry name" value="HTH_3"/>
    <property type="match status" value="1"/>
</dbReference>
<evidence type="ECO:0000256" key="1">
    <source>
        <dbReference type="ARBA" id="ARBA00023125"/>
    </source>
</evidence>
<dbReference type="CDD" id="cd00093">
    <property type="entry name" value="HTH_XRE"/>
    <property type="match status" value="1"/>
</dbReference>
<dbReference type="EMBL" id="BJOD01000089">
    <property type="protein sequence ID" value="GED28680.1"/>
    <property type="molecule type" value="Genomic_DNA"/>
</dbReference>
<dbReference type="OrthoDB" id="1859224at2"/>
<dbReference type="RefSeq" id="WP_122953253.1">
    <property type="nucleotide sequence ID" value="NZ_BJOD01000089.1"/>
</dbReference>
<organism evidence="4 5">
    <name type="scientific">Brevibacillus agri</name>
    <dbReference type="NCBI Taxonomy" id="51101"/>
    <lineage>
        <taxon>Bacteria</taxon>
        <taxon>Bacillati</taxon>
        <taxon>Bacillota</taxon>
        <taxon>Bacilli</taxon>
        <taxon>Bacillales</taxon>
        <taxon>Paenibacillaceae</taxon>
        <taxon>Brevibacillus</taxon>
    </lineage>
</organism>
<dbReference type="AlphaFoldDB" id="A0A3M8AL18"/>
<evidence type="ECO:0000313" key="3">
    <source>
        <dbReference type="EMBL" id="GED28680.1"/>
    </source>
</evidence>
<evidence type="ECO:0000313" key="5">
    <source>
        <dbReference type="Proteomes" id="UP000276178"/>
    </source>
</evidence>
<dbReference type="PANTHER" id="PTHR46558:SF15">
    <property type="entry name" value="HELIX-TURN-HELIX DOMAIN PROTEIN"/>
    <property type="match status" value="1"/>
</dbReference>
<evidence type="ECO:0000313" key="4">
    <source>
        <dbReference type="EMBL" id="RNB51709.1"/>
    </source>
</evidence>
<reference evidence="3 6" key="2">
    <citation type="submission" date="2019-06" db="EMBL/GenBank/DDBJ databases">
        <title>Whole genome shotgun sequence of Brevibacillus agri NBRC 15538.</title>
        <authorList>
            <person name="Hosoyama A."/>
            <person name="Uohara A."/>
            <person name="Ohji S."/>
            <person name="Ichikawa N."/>
        </authorList>
    </citation>
    <scope>NUCLEOTIDE SEQUENCE [LARGE SCALE GENOMIC DNA]</scope>
    <source>
        <strain evidence="3 6">NBRC 15538</strain>
    </source>
</reference>
<dbReference type="PROSITE" id="PS50943">
    <property type="entry name" value="HTH_CROC1"/>
    <property type="match status" value="1"/>
</dbReference>